<gene>
    <name evidence="2" type="ORF">KIV56_17975</name>
</gene>
<feature type="transmembrane region" description="Helical" evidence="1">
    <location>
        <begin position="70"/>
        <end position="91"/>
    </location>
</feature>
<proteinExistence type="predicted"/>
<dbReference type="EMBL" id="CP075584">
    <property type="protein sequence ID" value="WBM80005.1"/>
    <property type="molecule type" value="Genomic_DNA"/>
</dbReference>
<keyword evidence="1" id="KW-1133">Transmembrane helix</keyword>
<dbReference type="Proteomes" id="UP001212421">
    <property type="component" value="Chromosome"/>
</dbReference>
<evidence type="ECO:0008006" key="4">
    <source>
        <dbReference type="Google" id="ProtNLM"/>
    </source>
</evidence>
<evidence type="ECO:0000256" key="1">
    <source>
        <dbReference type="SAM" id="Phobius"/>
    </source>
</evidence>
<evidence type="ECO:0000313" key="2">
    <source>
        <dbReference type="EMBL" id="WBM80005.1"/>
    </source>
</evidence>
<feature type="transmembrane region" description="Helical" evidence="1">
    <location>
        <begin position="24"/>
        <end position="49"/>
    </location>
</feature>
<protein>
    <recommendedName>
        <fullName evidence="4">DUF4190 domain-containing protein</fullName>
    </recommendedName>
</protein>
<keyword evidence="1" id="KW-0812">Transmembrane</keyword>
<accession>A0ABY7NCK7</accession>
<dbReference type="RefSeq" id="WP_281534622.1">
    <property type="nucleotide sequence ID" value="NZ_CP075584.1"/>
</dbReference>
<reference evidence="2 3" key="1">
    <citation type="submission" date="2021-05" db="EMBL/GenBank/DDBJ databases">
        <authorList>
            <person name="Kumar R."/>
            <person name="Kumar A."/>
            <person name="Mukhia S."/>
        </authorList>
    </citation>
    <scope>NUCLEOTIDE SEQUENCE [LARGE SCALE GENOMIC DNA]</scope>
    <source>
        <strain evidence="2 3">ERMR7:08</strain>
    </source>
</reference>
<keyword evidence="3" id="KW-1185">Reference proteome</keyword>
<sequence length="93" mass="9730">MQDNRLIALGAPRADWTKTPGRSLGFWITLAGFVLALVVPFWGVIAVFVGFAYSLRAARVMPAGVHGRGLVLCALGIAAVTVVVVVARGILGI</sequence>
<keyword evidence="1" id="KW-0472">Membrane</keyword>
<evidence type="ECO:0000313" key="3">
    <source>
        <dbReference type="Proteomes" id="UP001212421"/>
    </source>
</evidence>
<name>A0ABY7NCK7_9MICO</name>
<organism evidence="2 3">
    <name type="scientific">Cryobacterium breve</name>
    <dbReference type="NCBI Taxonomy" id="1259258"/>
    <lineage>
        <taxon>Bacteria</taxon>
        <taxon>Bacillati</taxon>
        <taxon>Actinomycetota</taxon>
        <taxon>Actinomycetes</taxon>
        <taxon>Micrococcales</taxon>
        <taxon>Microbacteriaceae</taxon>
        <taxon>Cryobacterium</taxon>
    </lineage>
</organism>